<evidence type="ECO:0000313" key="2">
    <source>
        <dbReference type="EMBL" id="KAA6415910.1"/>
    </source>
</evidence>
<dbReference type="PANTHER" id="PTHR11614">
    <property type="entry name" value="PHOSPHOLIPASE-RELATED"/>
    <property type="match status" value="1"/>
</dbReference>
<dbReference type="AlphaFoldDB" id="A0A1W5CU99"/>
<organism evidence="3 4">
    <name type="scientific">Lasallia pustulata</name>
    <dbReference type="NCBI Taxonomy" id="136370"/>
    <lineage>
        <taxon>Eukaryota</taxon>
        <taxon>Fungi</taxon>
        <taxon>Dikarya</taxon>
        <taxon>Ascomycota</taxon>
        <taxon>Pezizomycotina</taxon>
        <taxon>Lecanoromycetes</taxon>
        <taxon>OSLEUM clade</taxon>
        <taxon>Umbilicariomycetidae</taxon>
        <taxon>Umbilicariales</taxon>
        <taxon>Umbilicariaceae</taxon>
        <taxon>Lasallia</taxon>
    </lineage>
</organism>
<evidence type="ECO:0000259" key="1">
    <source>
        <dbReference type="Pfam" id="PF12146"/>
    </source>
</evidence>
<dbReference type="Proteomes" id="UP000192927">
    <property type="component" value="Unassembled WGS sequence"/>
</dbReference>
<dbReference type="InterPro" id="IPR022742">
    <property type="entry name" value="Hydrolase_4"/>
</dbReference>
<dbReference type="InterPro" id="IPR029058">
    <property type="entry name" value="AB_hydrolase_fold"/>
</dbReference>
<dbReference type="Gene3D" id="3.40.50.1820">
    <property type="entry name" value="alpha/beta hydrolase"/>
    <property type="match status" value="1"/>
</dbReference>
<reference evidence="2 5" key="3">
    <citation type="submission" date="2019-09" db="EMBL/GenBank/DDBJ databases">
        <title>The hologenome of the rock-dwelling lichen Lasallia pustulata.</title>
        <authorList>
            <person name="Greshake Tzovaras B."/>
            <person name="Segers F."/>
            <person name="Bicker A."/>
            <person name="Dal Grande F."/>
            <person name="Otte J."/>
            <person name="Hankeln T."/>
            <person name="Schmitt I."/>
            <person name="Ebersberger I."/>
        </authorList>
    </citation>
    <scope>NUCLEOTIDE SEQUENCE [LARGE SCALE GENOMIC DNA]</scope>
    <source>
        <strain evidence="2">A1-1</strain>
    </source>
</reference>
<dbReference type="EMBL" id="FWEW01000275">
    <property type="protein sequence ID" value="SLM34427.1"/>
    <property type="molecule type" value="Genomic_DNA"/>
</dbReference>
<dbReference type="SUPFAM" id="SSF53474">
    <property type="entry name" value="alpha/beta-Hydrolases"/>
    <property type="match status" value="1"/>
</dbReference>
<sequence>MAATEEGWHTAKDGKKLYTKTWKPDGPPLASLVFIHGFSDHCNTSYGPFFDKLAARSIQVHSFDQRGWGRSVQKPAEKGLTGPTTQVLADITSFIESHLPAEAPLFLMGHSMGGGEVLQYAARGPPEVRKNIVGYLASAPLVAVADGSKPLKITVVAGRLAAKLFPHAQMVQKLDGEYLCRDKQVVQDWENDPLCHNTGTLEGLAGMLERGDELDTGKVMPEDCKIWLGHGNADRVTSFRASERFIGRLGVTDKEFRVYDGCYHVLHAEPGEDRVMFANDVGNWILARAGSQAEPPTEALGAKSRL</sequence>
<reference evidence="3" key="2">
    <citation type="submission" date="2017-03" db="EMBL/GenBank/DDBJ databases">
        <authorList>
            <person name="Afonso C.L."/>
            <person name="Miller P.J."/>
            <person name="Scott M.A."/>
            <person name="Spackman E."/>
            <person name="Goraichik I."/>
            <person name="Dimitrov K.M."/>
            <person name="Suarez D.L."/>
            <person name="Swayne D.E."/>
        </authorList>
    </citation>
    <scope>NUCLEOTIDE SEQUENCE [LARGE SCALE GENOMIC DNA]</scope>
</reference>
<name>A0A1W5CU99_9LECA</name>
<gene>
    <name evidence="2" type="ORF">FRX48_00629</name>
</gene>
<keyword evidence="4" id="KW-1185">Reference proteome</keyword>
<dbReference type="EMBL" id="VXIT01000001">
    <property type="protein sequence ID" value="KAA6415910.1"/>
    <property type="molecule type" value="Genomic_DNA"/>
</dbReference>
<dbReference type="GO" id="GO:0016787">
    <property type="term" value="F:hydrolase activity"/>
    <property type="evidence" value="ECO:0007669"/>
    <property type="project" value="UniProtKB-KW"/>
</dbReference>
<accession>A0A1W5CU99</accession>
<feature type="domain" description="Serine aminopeptidase S33" evidence="1">
    <location>
        <begin position="27"/>
        <end position="270"/>
    </location>
</feature>
<reference evidence="4" key="1">
    <citation type="submission" date="2017-03" db="EMBL/GenBank/DDBJ databases">
        <authorList>
            <person name="Sharma R."/>
            <person name="Thines M."/>
        </authorList>
    </citation>
    <scope>NUCLEOTIDE SEQUENCE [LARGE SCALE GENOMIC DNA]</scope>
</reference>
<proteinExistence type="predicted"/>
<evidence type="ECO:0000313" key="5">
    <source>
        <dbReference type="Proteomes" id="UP000324767"/>
    </source>
</evidence>
<protein>
    <submittedName>
        <fullName evidence="3">Alpha/Beta hydrolase fold</fullName>
    </submittedName>
</protein>
<dbReference type="OrthoDB" id="10249433at2759"/>
<dbReference type="InterPro" id="IPR051044">
    <property type="entry name" value="MAG_DAG_Lipase"/>
</dbReference>
<dbReference type="Proteomes" id="UP000324767">
    <property type="component" value="Unassembled WGS sequence"/>
</dbReference>
<evidence type="ECO:0000313" key="4">
    <source>
        <dbReference type="Proteomes" id="UP000192927"/>
    </source>
</evidence>
<evidence type="ECO:0000313" key="3">
    <source>
        <dbReference type="EMBL" id="SLM34427.1"/>
    </source>
</evidence>
<dbReference type="Pfam" id="PF12146">
    <property type="entry name" value="Hydrolase_4"/>
    <property type="match status" value="1"/>
</dbReference>
<keyword evidence="3" id="KW-0378">Hydrolase</keyword>